<evidence type="ECO:0000313" key="3">
    <source>
        <dbReference type="EMBL" id="KFZ36740.1"/>
    </source>
</evidence>
<sequence length="215" mass="22749">MLKCCNVLLALVLSLCSLQASAHLLKVFAWMEGSQIVGNAYFAGGISAAGAKIVVYDNNKRPLAQISPKADGSFRITVPVSAGYDIEANTGDGHVAHWQIPASEVITAPAEAASQPKQASQDIQTAPVTQIENQDSAIHFNILANSDSANTATANTVSSNELNHMIQTAIAKEVGPLRMALQQSDARAKLSDIIGGLGFIFGIAGMAMWWRSRKS</sequence>
<keyword evidence="4" id="KW-1185">Reference proteome</keyword>
<keyword evidence="2" id="KW-0732">Signal</keyword>
<gene>
    <name evidence="3" type="ORF">HR45_14915</name>
</gene>
<dbReference type="EMBL" id="JPEO01000014">
    <property type="protein sequence ID" value="KFZ36740.1"/>
    <property type="molecule type" value="Genomic_DNA"/>
</dbReference>
<evidence type="ECO:0000256" key="1">
    <source>
        <dbReference type="SAM" id="Phobius"/>
    </source>
</evidence>
<evidence type="ECO:0008006" key="5">
    <source>
        <dbReference type="Google" id="ProtNLM"/>
    </source>
</evidence>
<organism evidence="3 4">
    <name type="scientific">Shewanella mangrovi</name>
    <dbReference type="NCBI Taxonomy" id="1515746"/>
    <lineage>
        <taxon>Bacteria</taxon>
        <taxon>Pseudomonadati</taxon>
        <taxon>Pseudomonadota</taxon>
        <taxon>Gammaproteobacteria</taxon>
        <taxon>Alteromonadales</taxon>
        <taxon>Shewanellaceae</taxon>
        <taxon>Shewanella</taxon>
    </lineage>
</organism>
<evidence type="ECO:0000256" key="2">
    <source>
        <dbReference type="SAM" id="SignalP"/>
    </source>
</evidence>
<name>A0A094J9Y8_9GAMM</name>
<dbReference type="STRING" id="1515746.HR45_14915"/>
<accession>A0A094J9Y8</accession>
<feature type="signal peptide" evidence="2">
    <location>
        <begin position="1"/>
        <end position="22"/>
    </location>
</feature>
<dbReference type="RefSeq" id="WP_037444307.1">
    <property type="nucleotide sequence ID" value="NZ_JPEO01000014.1"/>
</dbReference>
<dbReference type="OrthoDB" id="8447011at2"/>
<comment type="caution">
    <text evidence="3">The sequence shown here is derived from an EMBL/GenBank/DDBJ whole genome shotgun (WGS) entry which is preliminary data.</text>
</comment>
<dbReference type="Proteomes" id="UP000029264">
    <property type="component" value="Unassembled WGS sequence"/>
</dbReference>
<evidence type="ECO:0000313" key="4">
    <source>
        <dbReference type="Proteomes" id="UP000029264"/>
    </source>
</evidence>
<feature type="transmembrane region" description="Helical" evidence="1">
    <location>
        <begin position="193"/>
        <end position="210"/>
    </location>
</feature>
<keyword evidence="1" id="KW-1133">Transmembrane helix</keyword>
<proteinExistence type="predicted"/>
<keyword evidence="1" id="KW-0812">Transmembrane</keyword>
<protein>
    <recommendedName>
        <fullName evidence="5">Nickel transport protein</fullName>
    </recommendedName>
</protein>
<reference evidence="3 4" key="1">
    <citation type="submission" date="2014-06" db="EMBL/GenBank/DDBJ databases">
        <title>Shewanella sp. YQH10.</title>
        <authorList>
            <person name="Liu Y."/>
            <person name="Zeng R."/>
        </authorList>
    </citation>
    <scope>NUCLEOTIDE SEQUENCE [LARGE SCALE GENOMIC DNA]</scope>
    <source>
        <strain evidence="3 4">YQH10</strain>
    </source>
</reference>
<feature type="chain" id="PRO_5001899131" description="Nickel transport protein" evidence="2">
    <location>
        <begin position="23"/>
        <end position="215"/>
    </location>
</feature>
<dbReference type="AlphaFoldDB" id="A0A094J9Y8"/>
<keyword evidence="1" id="KW-0472">Membrane</keyword>
<dbReference type="eggNOG" id="COG0310">
    <property type="taxonomic scope" value="Bacteria"/>
</dbReference>